<accession>A0A421BBL3</accession>
<dbReference type="EMBL" id="RCDD01000001">
    <property type="protein sequence ID" value="RLK61738.1"/>
    <property type="molecule type" value="Genomic_DNA"/>
</dbReference>
<reference evidence="1 2" key="1">
    <citation type="submission" date="2018-10" db="EMBL/GenBank/DDBJ databases">
        <title>Genomic Encyclopedia of Archaeal and Bacterial Type Strains, Phase II (KMG-II): from individual species to whole genera.</title>
        <authorList>
            <person name="Goeker M."/>
        </authorList>
    </citation>
    <scope>NUCLEOTIDE SEQUENCE [LARGE SCALE GENOMIC DNA]</scope>
    <source>
        <strain evidence="1 2">DSM 45657</strain>
    </source>
</reference>
<evidence type="ECO:0000313" key="2">
    <source>
        <dbReference type="Proteomes" id="UP000282454"/>
    </source>
</evidence>
<evidence type="ECO:0000313" key="1">
    <source>
        <dbReference type="EMBL" id="RLK61738.1"/>
    </source>
</evidence>
<sequence length="273" mass="29776">MVVHKVLDRPQGSDSASQWCRGLTVGCVLGGAWRGLILVGGVVHRVVLGRAGLSVLPGKLYIGGCCGRFYLELRVSGSRARLRRRRSTARLRHCGGARVSRFARCGELVLRGAPTTPGQNHKAGAEKQALPRTTLRVPSPHTKQVHPIEPAWHQRIRGAVVGQRLWRARKGQRCRRARWSQRSIGACWGQRSRGACGWPTSEGLAMVLCRERASELSLDLAGSGPMPLLGATELTRFGTVRRRPQADLVLGQWSRSLVEVALVGELGIGEGVR</sequence>
<organism evidence="1 2">
    <name type="scientific">Actinokineospora cianjurensis</name>
    <dbReference type="NCBI Taxonomy" id="585224"/>
    <lineage>
        <taxon>Bacteria</taxon>
        <taxon>Bacillati</taxon>
        <taxon>Actinomycetota</taxon>
        <taxon>Actinomycetes</taxon>
        <taxon>Pseudonocardiales</taxon>
        <taxon>Pseudonocardiaceae</taxon>
        <taxon>Actinokineospora</taxon>
    </lineage>
</organism>
<name>A0A421BBL3_9PSEU</name>
<gene>
    <name evidence="1" type="ORF">CLV68_2279</name>
</gene>
<comment type="caution">
    <text evidence="1">The sequence shown here is derived from an EMBL/GenBank/DDBJ whole genome shotgun (WGS) entry which is preliminary data.</text>
</comment>
<dbReference type="Proteomes" id="UP000282454">
    <property type="component" value="Unassembled WGS sequence"/>
</dbReference>
<keyword evidence="2" id="KW-1185">Reference proteome</keyword>
<dbReference type="AlphaFoldDB" id="A0A421BBL3"/>
<protein>
    <submittedName>
        <fullName evidence="1">Uncharacterized protein</fullName>
    </submittedName>
</protein>
<proteinExistence type="predicted"/>